<protein>
    <submittedName>
        <fullName evidence="2">Uncharacterized protein</fullName>
    </submittedName>
</protein>
<dbReference type="EMBL" id="CP072756">
    <property type="protein sequence ID" value="QUC21755.1"/>
    <property type="molecule type" value="Genomic_DNA"/>
</dbReference>
<name>A0A8E5HUB6_USTVR</name>
<evidence type="ECO:0000256" key="1">
    <source>
        <dbReference type="SAM" id="MobiDB-lite"/>
    </source>
</evidence>
<proteinExistence type="predicted"/>
<accession>A0A8E5HUB6</accession>
<keyword evidence="3" id="KW-1185">Reference proteome</keyword>
<dbReference type="KEGG" id="uvi:66066775"/>
<sequence length="82" mass="9317">MAVDNPAGRVDNCRCWTMQPPQRGDFHAVFRACSASPAFDRWTRRRPRSREVTISRLEMQSGRPALSSSWAPVRASKQQDSP</sequence>
<gene>
    <name evidence="2" type="ORF">UV8b_05998</name>
</gene>
<organism evidence="2 3">
    <name type="scientific">Ustilaginoidea virens</name>
    <name type="common">Rice false smut fungus</name>
    <name type="synonym">Villosiclava virens</name>
    <dbReference type="NCBI Taxonomy" id="1159556"/>
    <lineage>
        <taxon>Eukaryota</taxon>
        <taxon>Fungi</taxon>
        <taxon>Dikarya</taxon>
        <taxon>Ascomycota</taxon>
        <taxon>Pezizomycotina</taxon>
        <taxon>Sordariomycetes</taxon>
        <taxon>Hypocreomycetidae</taxon>
        <taxon>Hypocreales</taxon>
        <taxon>Clavicipitaceae</taxon>
        <taxon>Ustilaginoidea</taxon>
    </lineage>
</organism>
<evidence type="ECO:0000313" key="3">
    <source>
        <dbReference type="Proteomes" id="UP000027002"/>
    </source>
</evidence>
<dbReference type="RefSeq" id="XP_042999428.1">
    <property type="nucleotide sequence ID" value="XM_043143495.1"/>
</dbReference>
<evidence type="ECO:0000313" key="2">
    <source>
        <dbReference type="EMBL" id="QUC21755.1"/>
    </source>
</evidence>
<feature type="region of interest" description="Disordered" evidence="1">
    <location>
        <begin position="53"/>
        <end position="82"/>
    </location>
</feature>
<dbReference type="GeneID" id="66066775"/>
<reference evidence="2" key="1">
    <citation type="submission" date="2020-03" db="EMBL/GenBank/DDBJ databases">
        <title>A mixture of massive structural variations and highly conserved coding sequences in Ustilaginoidea virens genome.</title>
        <authorList>
            <person name="Zhang K."/>
            <person name="Zhao Z."/>
            <person name="Zhang Z."/>
            <person name="Li Y."/>
            <person name="Hsiang T."/>
            <person name="Sun W."/>
        </authorList>
    </citation>
    <scope>NUCLEOTIDE SEQUENCE</scope>
    <source>
        <strain evidence="2">UV-8b</strain>
    </source>
</reference>
<dbReference type="Proteomes" id="UP000027002">
    <property type="component" value="Chromosome 4"/>
</dbReference>
<dbReference type="AlphaFoldDB" id="A0A8E5HUB6"/>
<feature type="compositionally biased region" description="Polar residues" evidence="1">
    <location>
        <begin position="66"/>
        <end position="82"/>
    </location>
</feature>